<feature type="signal peptide" evidence="2">
    <location>
        <begin position="1"/>
        <end position="24"/>
    </location>
</feature>
<reference evidence="3 4" key="1">
    <citation type="submission" date="2021-06" db="EMBL/GenBank/DDBJ databases">
        <authorList>
            <person name="Palmer J.M."/>
        </authorList>
    </citation>
    <scope>NUCLEOTIDE SEQUENCE [LARGE SCALE GENOMIC DNA]</scope>
    <source>
        <strain evidence="3 4">AS_MEX2019</strain>
        <tissue evidence="3">Muscle</tissue>
    </source>
</reference>
<organism evidence="3 4">
    <name type="scientific">Ameca splendens</name>
    <dbReference type="NCBI Taxonomy" id="208324"/>
    <lineage>
        <taxon>Eukaryota</taxon>
        <taxon>Metazoa</taxon>
        <taxon>Chordata</taxon>
        <taxon>Craniata</taxon>
        <taxon>Vertebrata</taxon>
        <taxon>Euteleostomi</taxon>
        <taxon>Actinopterygii</taxon>
        <taxon>Neopterygii</taxon>
        <taxon>Teleostei</taxon>
        <taxon>Neoteleostei</taxon>
        <taxon>Acanthomorphata</taxon>
        <taxon>Ovalentaria</taxon>
        <taxon>Atherinomorphae</taxon>
        <taxon>Cyprinodontiformes</taxon>
        <taxon>Goodeidae</taxon>
        <taxon>Ameca</taxon>
    </lineage>
</organism>
<accession>A0ABV0YDT7</accession>
<gene>
    <name evidence="3" type="ORF">AMECASPLE_017672</name>
</gene>
<evidence type="ECO:0000256" key="2">
    <source>
        <dbReference type="SAM" id="SignalP"/>
    </source>
</evidence>
<proteinExistence type="predicted"/>
<name>A0ABV0YDT7_9TELE</name>
<dbReference type="Proteomes" id="UP001469553">
    <property type="component" value="Unassembled WGS sequence"/>
</dbReference>
<evidence type="ECO:0000313" key="3">
    <source>
        <dbReference type="EMBL" id="MEQ2291907.1"/>
    </source>
</evidence>
<evidence type="ECO:0000256" key="1">
    <source>
        <dbReference type="SAM" id="Phobius"/>
    </source>
</evidence>
<keyword evidence="1" id="KW-1133">Transmembrane helix</keyword>
<keyword evidence="1" id="KW-0812">Transmembrane</keyword>
<keyword evidence="2" id="KW-0732">Signal</keyword>
<feature type="chain" id="PRO_5045374532" evidence="2">
    <location>
        <begin position="25"/>
        <end position="107"/>
    </location>
</feature>
<dbReference type="EMBL" id="JAHRIP010029550">
    <property type="protein sequence ID" value="MEQ2291907.1"/>
    <property type="molecule type" value="Genomic_DNA"/>
</dbReference>
<sequence>MHTALWPLQHLSFFLMCSPSLLHAVSPPFTVILTLYTFAFSNSLFLYISLLFCRDASWHHTQKQACTHSNHFHTSTDNWVHVSPYNEIYLQFSIFILFDCVIKLVHI</sequence>
<keyword evidence="1" id="KW-0472">Membrane</keyword>
<protein>
    <submittedName>
        <fullName evidence="3">Uncharacterized protein</fullName>
    </submittedName>
</protein>
<feature type="transmembrane region" description="Helical" evidence="1">
    <location>
        <begin position="34"/>
        <end position="53"/>
    </location>
</feature>
<comment type="caution">
    <text evidence="3">The sequence shown here is derived from an EMBL/GenBank/DDBJ whole genome shotgun (WGS) entry which is preliminary data.</text>
</comment>
<keyword evidence="4" id="KW-1185">Reference proteome</keyword>
<evidence type="ECO:0000313" key="4">
    <source>
        <dbReference type="Proteomes" id="UP001469553"/>
    </source>
</evidence>